<evidence type="ECO:0000313" key="1">
    <source>
        <dbReference type="EMBL" id="KXX81599.1"/>
    </source>
</evidence>
<organism evidence="1 2">
    <name type="scientific">Madurella mycetomatis</name>
    <dbReference type="NCBI Taxonomy" id="100816"/>
    <lineage>
        <taxon>Eukaryota</taxon>
        <taxon>Fungi</taxon>
        <taxon>Dikarya</taxon>
        <taxon>Ascomycota</taxon>
        <taxon>Pezizomycotina</taxon>
        <taxon>Sordariomycetes</taxon>
        <taxon>Sordariomycetidae</taxon>
        <taxon>Sordariales</taxon>
        <taxon>Sordariales incertae sedis</taxon>
        <taxon>Madurella</taxon>
    </lineage>
</organism>
<gene>
    <name evidence="1" type="ORF">MMYC01_202198</name>
</gene>
<dbReference type="AlphaFoldDB" id="A0A175WDL8"/>
<dbReference type="EMBL" id="LCTW02000031">
    <property type="protein sequence ID" value="KXX81599.1"/>
    <property type="molecule type" value="Genomic_DNA"/>
</dbReference>
<proteinExistence type="predicted"/>
<name>A0A175WDL8_9PEZI</name>
<dbReference type="Proteomes" id="UP000078237">
    <property type="component" value="Unassembled WGS sequence"/>
</dbReference>
<reference evidence="1 2" key="1">
    <citation type="journal article" date="2016" name="Genome Announc.">
        <title>Genome Sequence of Madurella mycetomatis mm55, Isolated from a Human Mycetoma Case in Sudan.</title>
        <authorList>
            <person name="Smit S."/>
            <person name="Derks M.F."/>
            <person name="Bervoets S."/>
            <person name="Fahal A."/>
            <person name="van Leeuwen W."/>
            <person name="van Belkum A."/>
            <person name="van de Sande W.W."/>
        </authorList>
    </citation>
    <scope>NUCLEOTIDE SEQUENCE [LARGE SCALE GENOMIC DNA]</scope>
    <source>
        <strain evidence="2">mm55</strain>
    </source>
</reference>
<dbReference type="VEuPathDB" id="FungiDB:MMYC01_202198"/>
<evidence type="ECO:0000313" key="2">
    <source>
        <dbReference type="Proteomes" id="UP000078237"/>
    </source>
</evidence>
<comment type="caution">
    <text evidence="1">The sequence shown here is derived from an EMBL/GenBank/DDBJ whole genome shotgun (WGS) entry which is preliminary data.</text>
</comment>
<accession>A0A175WDL8</accession>
<keyword evidence="2" id="KW-1185">Reference proteome</keyword>
<protein>
    <submittedName>
        <fullName evidence="1">Uncharacterized protein</fullName>
    </submittedName>
</protein>
<sequence>MFSCADIIFTDDDAKVPALDEGNCFNSTTICISDVAILGSQQLPSACSSLSSATAADLAATASNGGRDTIICEQSGT</sequence>